<name>K7K4D7_SOYBN</name>
<evidence type="ECO:0000313" key="2">
    <source>
        <dbReference type="EnsemblPlants" id="KRH76794"/>
    </source>
</evidence>
<dbReference type="PaxDb" id="3847-GLYMA01G38080.1"/>
<dbReference type="HOGENOM" id="CLU_2872125_0_0_1"/>
<evidence type="ECO:0000313" key="3">
    <source>
        <dbReference type="Proteomes" id="UP000008827"/>
    </source>
</evidence>
<proteinExistence type="predicted"/>
<keyword evidence="3" id="KW-1185">Reference proteome</keyword>
<dbReference type="EMBL" id="CM000834">
    <property type="protein sequence ID" value="KRH76794.1"/>
    <property type="molecule type" value="Genomic_DNA"/>
</dbReference>
<reference evidence="2" key="2">
    <citation type="submission" date="2018-02" db="UniProtKB">
        <authorList>
            <consortium name="EnsemblPlants"/>
        </authorList>
    </citation>
    <scope>IDENTIFICATION</scope>
    <source>
        <strain evidence="2">Williams 82</strain>
    </source>
</reference>
<gene>
    <name evidence="1" type="ORF">GLYMA_01G174800</name>
</gene>
<dbReference type="AlphaFoldDB" id="K7K4D7"/>
<dbReference type="Gramene" id="KRH76794">
    <property type="protein sequence ID" value="KRH76794"/>
    <property type="gene ID" value="GLYMA_01G174800"/>
</dbReference>
<sequence>MDELNSDLDLHVSITGIMMYFNRLCGSFQFCSLHEVRSSKSKHDLLNRQIELSMLFCLALFHNI</sequence>
<organism evidence="2">
    <name type="scientific">Glycine max</name>
    <name type="common">Soybean</name>
    <name type="synonym">Glycine hispida</name>
    <dbReference type="NCBI Taxonomy" id="3847"/>
    <lineage>
        <taxon>Eukaryota</taxon>
        <taxon>Viridiplantae</taxon>
        <taxon>Streptophyta</taxon>
        <taxon>Embryophyta</taxon>
        <taxon>Tracheophyta</taxon>
        <taxon>Spermatophyta</taxon>
        <taxon>Magnoliopsida</taxon>
        <taxon>eudicotyledons</taxon>
        <taxon>Gunneridae</taxon>
        <taxon>Pentapetalae</taxon>
        <taxon>rosids</taxon>
        <taxon>fabids</taxon>
        <taxon>Fabales</taxon>
        <taxon>Fabaceae</taxon>
        <taxon>Papilionoideae</taxon>
        <taxon>50 kb inversion clade</taxon>
        <taxon>NPAAA clade</taxon>
        <taxon>indigoferoid/millettioid clade</taxon>
        <taxon>Phaseoleae</taxon>
        <taxon>Glycine</taxon>
        <taxon>Glycine subgen. Soja</taxon>
    </lineage>
</organism>
<accession>K7K4D7</accession>
<dbReference type="EnsemblPlants" id="KRH76794">
    <property type="protein sequence ID" value="KRH76794"/>
    <property type="gene ID" value="GLYMA_01G174800"/>
</dbReference>
<dbReference type="InParanoid" id="K7K4D7"/>
<reference evidence="1" key="3">
    <citation type="submission" date="2018-07" db="EMBL/GenBank/DDBJ databases">
        <title>WGS assembly of Glycine max.</title>
        <authorList>
            <person name="Schmutz J."/>
            <person name="Cannon S."/>
            <person name="Schlueter J."/>
            <person name="Ma J."/>
            <person name="Mitros T."/>
            <person name="Nelson W."/>
            <person name="Hyten D."/>
            <person name="Song Q."/>
            <person name="Thelen J."/>
            <person name="Cheng J."/>
            <person name="Xu D."/>
            <person name="Hellsten U."/>
            <person name="May G."/>
            <person name="Yu Y."/>
            <person name="Sakurai T."/>
            <person name="Umezawa T."/>
            <person name="Bhattacharyya M."/>
            <person name="Sandhu D."/>
            <person name="Valliyodan B."/>
            <person name="Lindquist E."/>
            <person name="Peto M."/>
            <person name="Grant D."/>
            <person name="Shu S."/>
            <person name="Goodstein D."/>
            <person name="Barry K."/>
            <person name="Futrell-Griggs M."/>
            <person name="Abernathy B."/>
            <person name="Du J."/>
            <person name="Tian Z."/>
            <person name="Zhu L."/>
            <person name="Gill N."/>
            <person name="Joshi T."/>
            <person name="Libault M."/>
            <person name="Sethuraman A."/>
            <person name="Zhang X."/>
            <person name="Shinozaki K."/>
            <person name="Nguyen H."/>
            <person name="Wing R."/>
            <person name="Cregan P."/>
            <person name="Specht J."/>
            <person name="Grimwood J."/>
            <person name="Rokhsar D."/>
            <person name="Stacey G."/>
            <person name="Shoemaker R."/>
            <person name="Jackson S."/>
        </authorList>
    </citation>
    <scope>NUCLEOTIDE SEQUENCE</scope>
    <source>
        <tissue evidence="1">Callus</tissue>
    </source>
</reference>
<reference evidence="1 2" key="1">
    <citation type="journal article" date="2010" name="Nature">
        <title>Genome sequence of the palaeopolyploid soybean.</title>
        <authorList>
            <person name="Schmutz J."/>
            <person name="Cannon S.B."/>
            <person name="Schlueter J."/>
            <person name="Ma J."/>
            <person name="Mitros T."/>
            <person name="Nelson W."/>
            <person name="Hyten D.L."/>
            <person name="Song Q."/>
            <person name="Thelen J.J."/>
            <person name="Cheng J."/>
            <person name="Xu D."/>
            <person name="Hellsten U."/>
            <person name="May G.D."/>
            <person name="Yu Y."/>
            <person name="Sakurai T."/>
            <person name="Umezawa T."/>
            <person name="Bhattacharyya M.K."/>
            <person name="Sandhu D."/>
            <person name="Valliyodan B."/>
            <person name="Lindquist E."/>
            <person name="Peto M."/>
            <person name="Grant D."/>
            <person name="Shu S."/>
            <person name="Goodstein D."/>
            <person name="Barry K."/>
            <person name="Futrell-Griggs M."/>
            <person name="Abernathy B."/>
            <person name="Du J."/>
            <person name="Tian Z."/>
            <person name="Zhu L."/>
            <person name="Gill N."/>
            <person name="Joshi T."/>
            <person name="Libault M."/>
            <person name="Sethuraman A."/>
            <person name="Zhang X.-C."/>
            <person name="Shinozaki K."/>
            <person name="Nguyen H.T."/>
            <person name="Wing R.A."/>
            <person name="Cregan P."/>
            <person name="Specht J."/>
            <person name="Grimwood J."/>
            <person name="Rokhsar D."/>
            <person name="Stacey G."/>
            <person name="Shoemaker R.C."/>
            <person name="Jackson S.A."/>
        </authorList>
    </citation>
    <scope>NUCLEOTIDE SEQUENCE [LARGE SCALE GENOMIC DNA]</scope>
    <source>
        <strain evidence="2">cv. Williams 82</strain>
        <tissue evidence="1">Callus</tissue>
    </source>
</reference>
<evidence type="ECO:0000313" key="1">
    <source>
        <dbReference type="EMBL" id="KRH76794.1"/>
    </source>
</evidence>
<dbReference type="Proteomes" id="UP000008827">
    <property type="component" value="Chromosome 1"/>
</dbReference>
<protein>
    <submittedName>
        <fullName evidence="1 2">Uncharacterized protein</fullName>
    </submittedName>
</protein>